<name>A0ABW9RK66_9BACT</name>
<evidence type="ECO:0000259" key="3">
    <source>
        <dbReference type="PROSITE" id="PS50930"/>
    </source>
</evidence>
<dbReference type="PROSITE" id="PS50930">
    <property type="entry name" value="HTH_LYTTR"/>
    <property type="match status" value="1"/>
</dbReference>
<sequence>MNVLIVEDEELAAERLEELVKQYSPDIYVLERIDTVKGTVKFIQEREHETDLILLDIQLADGKSFEIFDRVRFYTPVIFTTAYDEFTLNAFKLNSIDYLLKPIKYEALKAALEKFERLKENQRVPIIDKKLISTILRESGKTYKKRFLVKFGKRMQFKNAEEIAYLYAEDKICHIVEKVTCKQYIIDHTLEELDDGLLDPQSFFRINRQFIINIDAIREVKSYYNNRLELILKIPCEEKLIVSRKKVKDFKNWLNT</sequence>
<dbReference type="Pfam" id="PF00072">
    <property type="entry name" value="Response_reg"/>
    <property type="match status" value="1"/>
</dbReference>
<feature type="domain" description="HTH LytTR-type" evidence="3">
    <location>
        <begin position="182"/>
        <end position="256"/>
    </location>
</feature>
<dbReference type="Gene3D" id="3.40.50.2300">
    <property type="match status" value="1"/>
</dbReference>
<dbReference type="InterPro" id="IPR011006">
    <property type="entry name" value="CheY-like_superfamily"/>
</dbReference>
<feature type="modified residue" description="4-aspartylphosphate" evidence="1">
    <location>
        <position position="56"/>
    </location>
</feature>
<dbReference type="InterPro" id="IPR007492">
    <property type="entry name" value="LytTR_DNA-bd_dom"/>
</dbReference>
<keyword evidence="5" id="KW-1185">Reference proteome</keyword>
<dbReference type="EMBL" id="SMLW01000419">
    <property type="protein sequence ID" value="MTI24474.1"/>
    <property type="molecule type" value="Genomic_DNA"/>
</dbReference>
<dbReference type="PANTHER" id="PTHR37299">
    <property type="entry name" value="TRANSCRIPTIONAL REGULATOR-RELATED"/>
    <property type="match status" value="1"/>
</dbReference>
<dbReference type="SMART" id="SM00850">
    <property type="entry name" value="LytTR"/>
    <property type="match status" value="1"/>
</dbReference>
<dbReference type="RefSeq" id="WP_155170495.1">
    <property type="nucleotide sequence ID" value="NZ_BAAAFL010000012.1"/>
</dbReference>
<evidence type="ECO:0000256" key="1">
    <source>
        <dbReference type="PROSITE-ProRule" id="PRU00169"/>
    </source>
</evidence>
<dbReference type="Proteomes" id="UP000798808">
    <property type="component" value="Unassembled WGS sequence"/>
</dbReference>
<keyword evidence="1" id="KW-0597">Phosphoprotein</keyword>
<evidence type="ECO:0000259" key="2">
    <source>
        <dbReference type="PROSITE" id="PS50110"/>
    </source>
</evidence>
<dbReference type="Pfam" id="PF04397">
    <property type="entry name" value="LytTR"/>
    <property type="match status" value="1"/>
</dbReference>
<gene>
    <name evidence="4" type="ORF">E1163_05895</name>
</gene>
<comment type="caution">
    <text evidence="4">The sequence shown here is derived from an EMBL/GenBank/DDBJ whole genome shotgun (WGS) entry which is preliminary data.</text>
</comment>
<evidence type="ECO:0000313" key="4">
    <source>
        <dbReference type="EMBL" id="MTI24474.1"/>
    </source>
</evidence>
<accession>A0ABW9RK66</accession>
<reference evidence="4 5" key="1">
    <citation type="submission" date="2019-02" db="EMBL/GenBank/DDBJ databases">
        <authorList>
            <person name="Goldberg S.R."/>
            <person name="Haltli B.A."/>
            <person name="Correa H."/>
            <person name="Russell K.G."/>
        </authorList>
    </citation>
    <scope>NUCLEOTIDE SEQUENCE [LARGE SCALE GENOMIC DNA]</scope>
    <source>
        <strain evidence="4 5">JCM 16186</strain>
    </source>
</reference>
<dbReference type="Gene3D" id="2.40.50.1020">
    <property type="entry name" value="LytTr DNA-binding domain"/>
    <property type="match status" value="1"/>
</dbReference>
<proteinExistence type="predicted"/>
<evidence type="ECO:0000313" key="5">
    <source>
        <dbReference type="Proteomes" id="UP000798808"/>
    </source>
</evidence>
<organism evidence="4 5">
    <name type="scientific">Fulvivirga kasyanovii</name>
    <dbReference type="NCBI Taxonomy" id="396812"/>
    <lineage>
        <taxon>Bacteria</taxon>
        <taxon>Pseudomonadati</taxon>
        <taxon>Bacteroidota</taxon>
        <taxon>Cytophagia</taxon>
        <taxon>Cytophagales</taxon>
        <taxon>Fulvivirgaceae</taxon>
        <taxon>Fulvivirga</taxon>
    </lineage>
</organism>
<dbReference type="PROSITE" id="PS50110">
    <property type="entry name" value="RESPONSE_REGULATORY"/>
    <property type="match status" value="1"/>
</dbReference>
<feature type="domain" description="Response regulatory" evidence="2">
    <location>
        <begin position="2"/>
        <end position="116"/>
    </location>
</feature>
<protein>
    <submittedName>
        <fullName evidence="4">Response regulator transcription factor</fullName>
    </submittedName>
</protein>
<dbReference type="PANTHER" id="PTHR37299:SF1">
    <property type="entry name" value="STAGE 0 SPORULATION PROTEIN A HOMOLOG"/>
    <property type="match status" value="1"/>
</dbReference>
<dbReference type="SMART" id="SM00448">
    <property type="entry name" value="REC"/>
    <property type="match status" value="1"/>
</dbReference>
<dbReference type="InterPro" id="IPR001789">
    <property type="entry name" value="Sig_transdc_resp-reg_receiver"/>
</dbReference>
<dbReference type="InterPro" id="IPR046947">
    <property type="entry name" value="LytR-like"/>
</dbReference>
<dbReference type="SUPFAM" id="SSF52172">
    <property type="entry name" value="CheY-like"/>
    <property type="match status" value="1"/>
</dbReference>